<dbReference type="AlphaFoldDB" id="A0A1G2H1M4"/>
<dbReference type="SUPFAM" id="SSF49493">
    <property type="entry name" value="HSP40/DnaJ peptide-binding domain"/>
    <property type="match status" value="2"/>
</dbReference>
<keyword evidence="3 8" id="KW-0863">Zinc-finger</keyword>
<sequence>MKDYYEVLGIDRNASKDEIKRAYHRLAHKFHPDKKGGDEQKFKEVNEAYQVLSNEQKRKQYDQFGNVSGTGQGPGTAGWDFSGFRGFDDVEVGDIFETFFGQGGFRSGGGRRRGRDISIDIDVPFQEAVFGTERRVLIRKHAVCDECGGTGAEKGTSEISCTACHGAGTVRDTKRSFFGTFTQIVECARCHGRGKVPERKCSMCKGERVFPKSEEIHIVVPAGIENGEVVRIAEKGEAARDADPGDLYVKIRVLPHPRFRRSKNDLLMRLEIPLSEALLGGSQEVETLDGKIRIKIPQGVHDGEVLKVHAKGVPRDDGSRGDLLIEVKIKMPKKISSTLKALIEELKKEGL</sequence>
<feature type="zinc finger region" description="CR-type" evidence="9">
    <location>
        <begin position="131"/>
        <end position="213"/>
    </location>
</feature>
<comment type="subunit">
    <text evidence="8">Homodimer.</text>
</comment>
<comment type="similarity">
    <text evidence="6 8">Belongs to the DnaJ family.</text>
</comment>
<organism evidence="12 13">
    <name type="scientific">Candidatus Ryanbacteria bacterium RIFCSPLOWO2_02_FULL_47_14</name>
    <dbReference type="NCBI Taxonomy" id="1802129"/>
    <lineage>
        <taxon>Bacteria</taxon>
        <taxon>Candidatus Ryaniibacteriota</taxon>
    </lineage>
</organism>
<dbReference type="InterPro" id="IPR008971">
    <property type="entry name" value="HSP40/DnaJ_pept-bd"/>
</dbReference>
<dbReference type="CDD" id="cd10747">
    <property type="entry name" value="DnaJ_C"/>
    <property type="match status" value="1"/>
</dbReference>
<dbReference type="Gene3D" id="2.10.230.10">
    <property type="entry name" value="Heat shock protein DnaJ, cysteine-rich domain"/>
    <property type="match status" value="1"/>
</dbReference>
<dbReference type="InterPro" id="IPR036410">
    <property type="entry name" value="HSP_DnaJ_Cys-rich_dom_sf"/>
</dbReference>
<keyword evidence="8" id="KW-0963">Cytoplasm</keyword>
<dbReference type="GO" id="GO:0005524">
    <property type="term" value="F:ATP binding"/>
    <property type="evidence" value="ECO:0007669"/>
    <property type="project" value="InterPro"/>
</dbReference>
<dbReference type="SMART" id="SM00271">
    <property type="entry name" value="DnaJ"/>
    <property type="match status" value="1"/>
</dbReference>
<reference evidence="12 13" key="1">
    <citation type="journal article" date="2016" name="Nat. Commun.">
        <title>Thousands of microbial genomes shed light on interconnected biogeochemical processes in an aquifer system.</title>
        <authorList>
            <person name="Anantharaman K."/>
            <person name="Brown C.T."/>
            <person name="Hug L.A."/>
            <person name="Sharon I."/>
            <person name="Castelle C.J."/>
            <person name="Probst A.J."/>
            <person name="Thomas B.C."/>
            <person name="Singh A."/>
            <person name="Wilkins M.J."/>
            <person name="Karaoz U."/>
            <person name="Brodie E.L."/>
            <person name="Williams K.H."/>
            <person name="Hubbard S.S."/>
            <person name="Banfield J.F."/>
        </authorList>
    </citation>
    <scope>NUCLEOTIDE SEQUENCE [LARGE SCALE GENOMIC DNA]</scope>
</reference>
<evidence type="ECO:0000313" key="13">
    <source>
        <dbReference type="Proteomes" id="UP000177954"/>
    </source>
</evidence>
<evidence type="ECO:0000256" key="5">
    <source>
        <dbReference type="ARBA" id="ARBA00023186"/>
    </source>
</evidence>
<evidence type="ECO:0000256" key="4">
    <source>
        <dbReference type="ARBA" id="ARBA00022833"/>
    </source>
</evidence>
<keyword evidence="8" id="KW-0235">DNA replication</keyword>
<evidence type="ECO:0000256" key="8">
    <source>
        <dbReference type="HAMAP-Rule" id="MF_01152"/>
    </source>
</evidence>
<keyword evidence="8" id="KW-0346">Stress response</keyword>
<dbReference type="Proteomes" id="UP000177954">
    <property type="component" value="Unassembled WGS sequence"/>
</dbReference>
<dbReference type="FunFam" id="2.10.230.10:FF:000002">
    <property type="entry name" value="Molecular chaperone DnaJ"/>
    <property type="match status" value="1"/>
</dbReference>
<dbReference type="GO" id="GO:0006260">
    <property type="term" value="P:DNA replication"/>
    <property type="evidence" value="ECO:0007669"/>
    <property type="project" value="UniProtKB-KW"/>
</dbReference>
<dbReference type="PRINTS" id="PR00625">
    <property type="entry name" value="JDOMAIN"/>
</dbReference>
<dbReference type="PROSITE" id="PS51188">
    <property type="entry name" value="ZF_CR"/>
    <property type="match status" value="1"/>
</dbReference>
<comment type="function">
    <text evidence="8">Participates actively in the response to hyperosmotic and heat shock by preventing the aggregation of stress-denatured proteins and by disaggregating proteins, also in an autonomous, DnaK-independent fashion. Unfolded proteins bind initially to DnaJ; upon interaction with the DnaJ-bound protein, DnaK hydrolyzes its bound ATP, resulting in the formation of a stable complex. GrpE releases ADP from DnaK; ATP binding to DnaK triggers the release of the substrate protein, thus completing the reaction cycle. Several rounds of ATP-dependent interactions between DnaJ, DnaK and GrpE are required for fully efficient folding. Also involved, together with DnaK and GrpE, in the DNA replication of plasmids through activation of initiation proteins.</text>
</comment>
<keyword evidence="4 8" id="KW-0862">Zinc</keyword>
<dbReference type="GO" id="GO:0051082">
    <property type="term" value="F:unfolded protein binding"/>
    <property type="evidence" value="ECO:0007669"/>
    <property type="project" value="UniProtKB-UniRule"/>
</dbReference>
<dbReference type="STRING" id="1802129.A3J04_02620"/>
<dbReference type="NCBIfam" id="NF008035">
    <property type="entry name" value="PRK10767.1"/>
    <property type="match status" value="1"/>
</dbReference>
<dbReference type="FunFam" id="2.60.260.20:FF:000005">
    <property type="entry name" value="Chaperone protein dnaJ 1, mitochondrial"/>
    <property type="match status" value="1"/>
</dbReference>
<dbReference type="PROSITE" id="PS00636">
    <property type="entry name" value="DNAJ_1"/>
    <property type="match status" value="1"/>
</dbReference>
<dbReference type="InterPro" id="IPR001623">
    <property type="entry name" value="DnaJ_domain"/>
</dbReference>
<accession>A0A1G2H1M4</accession>
<evidence type="ECO:0000256" key="2">
    <source>
        <dbReference type="ARBA" id="ARBA00022737"/>
    </source>
</evidence>
<feature type="binding site" evidence="8">
    <location>
        <position position="164"/>
    </location>
    <ligand>
        <name>Zn(2+)</name>
        <dbReference type="ChEBI" id="CHEBI:29105"/>
        <label>2</label>
    </ligand>
</feature>
<dbReference type="SUPFAM" id="SSF46565">
    <property type="entry name" value="Chaperone J-domain"/>
    <property type="match status" value="1"/>
</dbReference>
<evidence type="ECO:0000256" key="7">
    <source>
        <dbReference type="ARBA" id="ARBA00067609"/>
    </source>
</evidence>
<gene>
    <name evidence="8" type="primary">dnaJ</name>
    <name evidence="12" type="ORF">A3J04_02620</name>
</gene>
<dbReference type="NCBIfam" id="TIGR02349">
    <property type="entry name" value="DnaJ_bact"/>
    <property type="match status" value="1"/>
</dbReference>
<evidence type="ECO:0000313" key="12">
    <source>
        <dbReference type="EMBL" id="OGZ56131.1"/>
    </source>
</evidence>
<keyword evidence="5 8" id="KW-0143">Chaperone</keyword>
<proteinExistence type="inferred from homology"/>
<comment type="caution">
    <text evidence="8">Lacks conserved residue(s) required for the propagation of feature annotation.</text>
</comment>
<dbReference type="CDD" id="cd10719">
    <property type="entry name" value="DnaJ_zf"/>
    <property type="match status" value="1"/>
</dbReference>
<comment type="cofactor">
    <cofactor evidence="8">
        <name>Zn(2+)</name>
        <dbReference type="ChEBI" id="CHEBI:29105"/>
    </cofactor>
    <text evidence="8">Binds 2 Zn(2+) ions per monomer.</text>
</comment>
<dbReference type="InterPro" id="IPR002939">
    <property type="entry name" value="DnaJ_C"/>
</dbReference>
<feature type="binding site" evidence="8">
    <location>
        <position position="147"/>
    </location>
    <ligand>
        <name>Zn(2+)</name>
        <dbReference type="ChEBI" id="CHEBI:29105"/>
        <label>1</label>
    </ligand>
</feature>
<dbReference type="PANTHER" id="PTHR43096">
    <property type="entry name" value="DNAJ HOMOLOG 1, MITOCHONDRIAL-RELATED"/>
    <property type="match status" value="1"/>
</dbReference>
<feature type="binding site" evidence="8">
    <location>
        <position position="201"/>
    </location>
    <ligand>
        <name>Zn(2+)</name>
        <dbReference type="ChEBI" id="CHEBI:29105"/>
        <label>1</label>
    </ligand>
</feature>
<dbReference type="InterPro" id="IPR012724">
    <property type="entry name" value="DnaJ"/>
</dbReference>
<evidence type="ECO:0000256" key="6">
    <source>
        <dbReference type="ARBA" id="ARBA00061004"/>
    </source>
</evidence>
<evidence type="ECO:0000259" key="10">
    <source>
        <dbReference type="PROSITE" id="PS50076"/>
    </source>
</evidence>
<feature type="binding site" evidence="8">
    <location>
        <position position="190"/>
    </location>
    <ligand>
        <name>Zn(2+)</name>
        <dbReference type="ChEBI" id="CHEBI:29105"/>
        <label>2</label>
    </ligand>
</feature>
<comment type="caution">
    <text evidence="12">The sequence shown here is derived from an EMBL/GenBank/DDBJ whole genome shotgun (WGS) entry which is preliminary data.</text>
</comment>
<feature type="binding site" evidence="8">
    <location>
        <position position="144"/>
    </location>
    <ligand>
        <name>Zn(2+)</name>
        <dbReference type="ChEBI" id="CHEBI:29105"/>
        <label>1</label>
    </ligand>
</feature>
<dbReference type="CDD" id="cd06257">
    <property type="entry name" value="DnaJ"/>
    <property type="match status" value="1"/>
</dbReference>
<feature type="domain" description="CR-type" evidence="11">
    <location>
        <begin position="131"/>
        <end position="213"/>
    </location>
</feature>
<feature type="binding site" evidence="8">
    <location>
        <position position="204"/>
    </location>
    <ligand>
        <name>Zn(2+)</name>
        <dbReference type="ChEBI" id="CHEBI:29105"/>
        <label>1</label>
    </ligand>
</feature>
<dbReference type="PROSITE" id="PS50076">
    <property type="entry name" value="DNAJ_2"/>
    <property type="match status" value="1"/>
</dbReference>
<dbReference type="InterPro" id="IPR036869">
    <property type="entry name" value="J_dom_sf"/>
</dbReference>
<dbReference type="Gene3D" id="2.60.260.20">
    <property type="entry name" value="Urease metallochaperone UreE, N-terminal domain"/>
    <property type="match status" value="2"/>
</dbReference>
<dbReference type="SUPFAM" id="SSF57938">
    <property type="entry name" value="DnaJ/Hsp40 cysteine-rich domain"/>
    <property type="match status" value="1"/>
</dbReference>
<keyword evidence="2 8" id="KW-0677">Repeat</keyword>
<dbReference type="GO" id="GO:0008270">
    <property type="term" value="F:zinc ion binding"/>
    <property type="evidence" value="ECO:0007669"/>
    <property type="project" value="UniProtKB-UniRule"/>
</dbReference>
<evidence type="ECO:0000259" key="11">
    <source>
        <dbReference type="PROSITE" id="PS51188"/>
    </source>
</evidence>
<evidence type="ECO:0000256" key="1">
    <source>
        <dbReference type="ARBA" id="ARBA00022723"/>
    </source>
</evidence>
<evidence type="ECO:0000256" key="9">
    <source>
        <dbReference type="PROSITE-ProRule" id="PRU00546"/>
    </source>
</evidence>
<dbReference type="GO" id="GO:0042026">
    <property type="term" value="P:protein refolding"/>
    <property type="evidence" value="ECO:0007669"/>
    <property type="project" value="TreeGrafter"/>
</dbReference>
<dbReference type="GO" id="GO:0009408">
    <property type="term" value="P:response to heat"/>
    <property type="evidence" value="ECO:0007669"/>
    <property type="project" value="InterPro"/>
</dbReference>
<dbReference type="Gene3D" id="1.10.287.110">
    <property type="entry name" value="DnaJ domain"/>
    <property type="match status" value="1"/>
</dbReference>
<comment type="domain">
    <text evidence="8">The J domain is necessary and sufficient to stimulate DnaK ATPase activity. Zinc center 1 plays an important role in the autonomous, DnaK-independent chaperone activity of DnaJ. Zinc center 2 is essential for interaction with DnaK and for DnaJ activity.</text>
</comment>
<dbReference type="GO" id="GO:0005737">
    <property type="term" value="C:cytoplasm"/>
    <property type="evidence" value="ECO:0007669"/>
    <property type="project" value="UniProtKB-SubCell"/>
</dbReference>
<dbReference type="Pfam" id="PF01556">
    <property type="entry name" value="DnaJ_C"/>
    <property type="match status" value="1"/>
</dbReference>
<feature type="domain" description="J" evidence="10">
    <location>
        <begin position="3"/>
        <end position="65"/>
    </location>
</feature>
<name>A0A1G2H1M4_9BACT</name>
<dbReference type="PANTHER" id="PTHR43096:SF10">
    <property type="entry name" value="CHAPERONE PROTEIN DNAJ A6, CHLOROPLASTIC"/>
    <property type="match status" value="1"/>
</dbReference>
<evidence type="ECO:0000256" key="3">
    <source>
        <dbReference type="ARBA" id="ARBA00022771"/>
    </source>
</evidence>
<dbReference type="GO" id="GO:0031072">
    <property type="term" value="F:heat shock protein binding"/>
    <property type="evidence" value="ECO:0007669"/>
    <property type="project" value="InterPro"/>
</dbReference>
<keyword evidence="1 8" id="KW-0479">Metal-binding</keyword>
<dbReference type="InterPro" id="IPR001305">
    <property type="entry name" value="HSP_DnaJ_Cys-rich_dom"/>
</dbReference>
<feature type="binding site" evidence="8">
    <location>
        <position position="161"/>
    </location>
    <ligand>
        <name>Zn(2+)</name>
        <dbReference type="ChEBI" id="CHEBI:29105"/>
        <label>2</label>
    </ligand>
</feature>
<dbReference type="Pfam" id="PF00226">
    <property type="entry name" value="DnaJ"/>
    <property type="match status" value="1"/>
</dbReference>
<protein>
    <recommendedName>
        <fullName evidence="7 8">Chaperone protein DnaJ</fullName>
    </recommendedName>
</protein>
<feature type="binding site" evidence="8">
    <location>
        <position position="187"/>
    </location>
    <ligand>
        <name>Zn(2+)</name>
        <dbReference type="ChEBI" id="CHEBI:29105"/>
        <label>2</label>
    </ligand>
</feature>
<dbReference type="HAMAP" id="MF_01152">
    <property type="entry name" value="DnaJ"/>
    <property type="match status" value="1"/>
</dbReference>
<dbReference type="InterPro" id="IPR018253">
    <property type="entry name" value="DnaJ_domain_CS"/>
</dbReference>
<dbReference type="EMBL" id="MHNZ01000027">
    <property type="protein sequence ID" value="OGZ56131.1"/>
    <property type="molecule type" value="Genomic_DNA"/>
</dbReference>
<dbReference type="Pfam" id="PF00684">
    <property type="entry name" value="DnaJ_CXXCXGXG"/>
    <property type="match status" value="1"/>
</dbReference>
<comment type="subcellular location">
    <subcellularLocation>
        <location evidence="8">Cytoplasm</location>
    </subcellularLocation>
</comment>